<dbReference type="GO" id="GO:0030246">
    <property type="term" value="F:carbohydrate binding"/>
    <property type="evidence" value="ECO:0007669"/>
    <property type="project" value="TreeGrafter"/>
</dbReference>
<evidence type="ECO:0000313" key="4">
    <source>
        <dbReference type="Proteomes" id="UP000665020"/>
    </source>
</evidence>
<dbReference type="PANTHER" id="PTHR30036">
    <property type="entry name" value="D-XYLOSE-BINDING PERIPLASMIC PROTEIN"/>
    <property type="match status" value="1"/>
</dbReference>
<keyword evidence="4" id="KW-1185">Reference proteome</keyword>
<dbReference type="AlphaFoldDB" id="A0A8A7KGA2"/>
<dbReference type="SUPFAM" id="SSF53822">
    <property type="entry name" value="Periplasmic binding protein-like I"/>
    <property type="match status" value="1"/>
</dbReference>
<sequence length="168" mass="18647">MEGHLMKKFSSFFMLFLLVFAILFTCVLLDTAKIVAAPKFRVGMTVQDLSNQIWAATAAELKKIIKAEGGEFTVVDSSNNAGKQVNQIENFIASGVDALIIHPVEKNSVEKPLARARENGVKVYCWDENIENADLCWLIDNYKIGKMVGKYAADWINEKLGGKAKLGF</sequence>
<reference evidence="3" key="1">
    <citation type="submission" date="2019-12" db="EMBL/GenBank/DDBJ databases">
        <authorList>
            <person name="zhang j."/>
            <person name="sun C.M."/>
        </authorList>
    </citation>
    <scope>NUCLEOTIDE SEQUENCE</scope>
    <source>
        <strain evidence="3">NS-1</strain>
    </source>
</reference>
<dbReference type="InterPro" id="IPR050555">
    <property type="entry name" value="Bact_Solute-Bind_Prot2"/>
</dbReference>
<dbReference type="InterPro" id="IPR028082">
    <property type="entry name" value="Peripla_BP_I"/>
</dbReference>
<proteinExistence type="predicted"/>
<dbReference type="EMBL" id="CP046640">
    <property type="protein sequence ID" value="QTL97917.1"/>
    <property type="molecule type" value="Genomic_DNA"/>
</dbReference>
<dbReference type="KEGG" id="ifn:GM661_07950"/>
<dbReference type="Gene3D" id="3.40.50.2300">
    <property type="match status" value="1"/>
</dbReference>
<dbReference type="GO" id="GO:0030288">
    <property type="term" value="C:outer membrane-bounded periplasmic space"/>
    <property type="evidence" value="ECO:0007669"/>
    <property type="project" value="TreeGrafter"/>
</dbReference>
<accession>A0A8A7KGA2</accession>
<name>A0A8A7KGA2_9FIRM</name>
<feature type="domain" description="Periplasmic binding protein" evidence="2">
    <location>
        <begin position="42"/>
        <end position="162"/>
    </location>
</feature>
<evidence type="ECO:0000313" key="3">
    <source>
        <dbReference type="EMBL" id="QTL97917.1"/>
    </source>
</evidence>
<comment type="subcellular location">
    <subcellularLocation>
        <location evidence="1">Cell envelope</location>
    </subcellularLocation>
</comment>
<dbReference type="Pfam" id="PF13407">
    <property type="entry name" value="Peripla_BP_4"/>
    <property type="match status" value="1"/>
</dbReference>
<gene>
    <name evidence="3" type="ORF">GM661_07950</name>
</gene>
<protein>
    <submittedName>
        <fullName evidence="3">Substrate-binding domain-containing protein</fullName>
    </submittedName>
</protein>
<evidence type="ECO:0000256" key="1">
    <source>
        <dbReference type="ARBA" id="ARBA00004196"/>
    </source>
</evidence>
<organism evidence="3 4">
    <name type="scientific">Iocasia fonsfrigidae</name>
    <dbReference type="NCBI Taxonomy" id="2682810"/>
    <lineage>
        <taxon>Bacteria</taxon>
        <taxon>Bacillati</taxon>
        <taxon>Bacillota</taxon>
        <taxon>Clostridia</taxon>
        <taxon>Halanaerobiales</taxon>
        <taxon>Halanaerobiaceae</taxon>
        <taxon>Iocasia</taxon>
    </lineage>
</organism>
<evidence type="ECO:0000259" key="2">
    <source>
        <dbReference type="Pfam" id="PF13407"/>
    </source>
</evidence>
<dbReference type="InterPro" id="IPR025997">
    <property type="entry name" value="SBP_2_dom"/>
</dbReference>
<dbReference type="Proteomes" id="UP000665020">
    <property type="component" value="Chromosome"/>
</dbReference>